<evidence type="ECO:0000313" key="5">
    <source>
        <dbReference type="Proteomes" id="UP000050795"/>
    </source>
</evidence>
<dbReference type="Gene3D" id="2.60.40.790">
    <property type="match status" value="2"/>
</dbReference>
<evidence type="ECO:0000256" key="1">
    <source>
        <dbReference type="PROSITE-ProRule" id="PRU00285"/>
    </source>
</evidence>
<sequence>MSRDRSIAIPVNRDTRTFEQHRRDFFKGLESNFRSNGNRHSDSIMPYGQHGFDDNWFNEVDDWIKSSWDHWNDEMNRIRRGMFQLMPLDDFGMNDWDTHEPNSLIRQMEQRMQEMRKRMGISDMPPFKATFDDFLNDPYEIGNDGKLHFKVRFDVKGFSPEDINVKTTDNGVVVSAKKVTQTNTSKSSREFCRMIELPQSIEQTKLECHLTDDGVLLLEAPVKNNDHKSVTFNNKPQLAIRPKSAFSRPTTPRNGRKSPAKPLILKGTPGPTIIDDGYKGKRLHVEIPIDPMYKSEDLCINVEPNNRLVVSGKHTKHTGEGVRLRRTSSPSAQFTHSYEIPQAVDPSSITSEIVGNTLIIEAPLNKSYSSYY</sequence>
<dbReference type="Proteomes" id="UP000050795">
    <property type="component" value="Unassembled WGS sequence"/>
</dbReference>
<evidence type="ECO:0000256" key="3">
    <source>
        <dbReference type="SAM" id="MobiDB-lite"/>
    </source>
</evidence>
<accession>A0AA85JK14</accession>
<dbReference type="PRINTS" id="PR00299">
    <property type="entry name" value="ACRYSTALLIN"/>
</dbReference>
<evidence type="ECO:0000259" key="4">
    <source>
        <dbReference type="PROSITE" id="PS01031"/>
    </source>
</evidence>
<evidence type="ECO:0000256" key="2">
    <source>
        <dbReference type="RuleBase" id="RU003616"/>
    </source>
</evidence>
<feature type="region of interest" description="Disordered" evidence="3">
    <location>
        <begin position="243"/>
        <end position="271"/>
    </location>
</feature>
<dbReference type="Pfam" id="PF00011">
    <property type="entry name" value="HSP20"/>
    <property type="match status" value="2"/>
</dbReference>
<dbReference type="WBParaSite" id="TREG1_41180.2">
    <property type="protein sequence ID" value="TREG1_41180.2"/>
    <property type="gene ID" value="TREG1_41180"/>
</dbReference>
<dbReference type="InterPro" id="IPR008978">
    <property type="entry name" value="HSP20-like_chaperone"/>
</dbReference>
<dbReference type="CDD" id="cd06526">
    <property type="entry name" value="metazoan_ACD"/>
    <property type="match status" value="1"/>
</dbReference>
<feature type="domain" description="SHSP" evidence="4">
    <location>
        <begin position="130"/>
        <end position="241"/>
    </location>
</feature>
<dbReference type="AlphaFoldDB" id="A0AA85JK14"/>
<dbReference type="InterPro" id="IPR002068">
    <property type="entry name" value="A-crystallin/Hsp20_dom"/>
</dbReference>
<dbReference type="CDD" id="cd06464">
    <property type="entry name" value="ACD_sHsps-like"/>
    <property type="match status" value="1"/>
</dbReference>
<proteinExistence type="inferred from homology"/>
<dbReference type="InterPro" id="IPR001436">
    <property type="entry name" value="Alpha-crystallin/sHSP_animal"/>
</dbReference>
<comment type="similarity">
    <text evidence="1 2">Belongs to the small heat shock protein (HSP20) family.</text>
</comment>
<dbReference type="SUPFAM" id="SSF49764">
    <property type="entry name" value="HSP20-like chaperones"/>
    <property type="match status" value="2"/>
</dbReference>
<feature type="domain" description="SHSP" evidence="4">
    <location>
        <begin position="264"/>
        <end position="372"/>
    </location>
</feature>
<dbReference type="PANTHER" id="PTHR45640:SF26">
    <property type="entry name" value="RE23625P"/>
    <property type="match status" value="1"/>
</dbReference>
<reference evidence="5" key="1">
    <citation type="submission" date="2022-06" db="EMBL/GenBank/DDBJ databases">
        <authorList>
            <person name="Berger JAMES D."/>
            <person name="Berger JAMES D."/>
        </authorList>
    </citation>
    <scope>NUCLEOTIDE SEQUENCE [LARGE SCALE GENOMIC DNA]</scope>
</reference>
<organism evidence="5 6">
    <name type="scientific">Trichobilharzia regenti</name>
    <name type="common">Nasal bird schistosome</name>
    <dbReference type="NCBI Taxonomy" id="157069"/>
    <lineage>
        <taxon>Eukaryota</taxon>
        <taxon>Metazoa</taxon>
        <taxon>Spiralia</taxon>
        <taxon>Lophotrochozoa</taxon>
        <taxon>Platyhelminthes</taxon>
        <taxon>Trematoda</taxon>
        <taxon>Digenea</taxon>
        <taxon>Strigeidida</taxon>
        <taxon>Schistosomatoidea</taxon>
        <taxon>Schistosomatidae</taxon>
        <taxon>Trichobilharzia</taxon>
    </lineage>
</organism>
<dbReference type="GO" id="GO:0009408">
    <property type="term" value="P:response to heat"/>
    <property type="evidence" value="ECO:0007669"/>
    <property type="project" value="TreeGrafter"/>
</dbReference>
<evidence type="ECO:0000313" key="6">
    <source>
        <dbReference type="WBParaSite" id="TREG1_41180.2"/>
    </source>
</evidence>
<dbReference type="GO" id="GO:0042026">
    <property type="term" value="P:protein refolding"/>
    <property type="evidence" value="ECO:0007669"/>
    <property type="project" value="TreeGrafter"/>
</dbReference>
<keyword evidence="5" id="KW-1185">Reference proteome</keyword>
<reference evidence="6" key="2">
    <citation type="submission" date="2023-11" db="UniProtKB">
        <authorList>
            <consortium name="WormBaseParasite"/>
        </authorList>
    </citation>
    <scope>IDENTIFICATION</scope>
</reference>
<dbReference type="PANTHER" id="PTHR45640">
    <property type="entry name" value="HEAT SHOCK PROTEIN HSP-12.2-RELATED"/>
    <property type="match status" value="1"/>
</dbReference>
<dbReference type="PROSITE" id="PS01031">
    <property type="entry name" value="SHSP"/>
    <property type="match status" value="2"/>
</dbReference>
<name>A0AA85JK14_TRIRE</name>
<dbReference type="GO" id="GO:0051082">
    <property type="term" value="F:unfolded protein binding"/>
    <property type="evidence" value="ECO:0007669"/>
    <property type="project" value="TreeGrafter"/>
</dbReference>
<dbReference type="GO" id="GO:0005634">
    <property type="term" value="C:nucleus"/>
    <property type="evidence" value="ECO:0007669"/>
    <property type="project" value="TreeGrafter"/>
</dbReference>
<dbReference type="GO" id="GO:0005737">
    <property type="term" value="C:cytoplasm"/>
    <property type="evidence" value="ECO:0007669"/>
    <property type="project" value="TreeGrafter"/>
</dbReference>
<protein>
    <recommendedName>
        <fullName evidence="4">SHSP domain-containing protein</fullName>
    </recommendedName>
</protein>